<dbReference type="EC" id="3.4.21.89" evidence="3 6"/>
<dbReference type="InterPro" id="IPR036286">
    <property type="entry name" value="LexA/Signal_pep-like_sf"/>
</dbReference>
<evidence type="ECO:0000256" key="1">
    <source>
        <dbReference type="ARBA" id="ARBA00000677"/>
    </source>
</evidence>
<dbReference type="EMBL" id="JBHRTL010000004">
    <property type="protein sequence ID" value="MFC3154161.1"/>
    <property type="molecule type" value="Genomic_DNA"/>
</dbReference>
<protein>
    <recommendedName>
        <fullName evidence="4 6">Signal peptidase I</fullName>
        <ecNumber evidence="3 6">3.4.21.89</ecNumber>
    </recommendedName>
</protein>
<evidence type="ECO:0000313" key="9">
    <source>
        <dbReference type="EMBL" id="MFC3154161.1"/>
    </source>
</evidence>
<dbReference type="PANTHER" id="PTHR43390">
    <property type="entry name" value="SIGNAL PEPTIDASE I"/>
    <property type="match status" value="1"/>
</dbReference>
<keyword evidence="7" id="KW-0732">Signal</keyword>
<dbReference type="InterPro" id="IPR019758">
    <property type="entry name" value="Pept_S26A_signal_pept_1_CS"/>
</dbReference>
<dbReference type="GO" id="GO:0009003">
    <property type="term" value="F:signal peptidase activity"/>
    <property type="evidence" value="ECO:0007669"/>
    <property type="project" value="UniProtKB-EC"/>
</dbReference>
<proteinExistence type="inferred from homology"/>
<dbReference type="Gene3D" id="2.10.109.10">
    <property type="entry name" value="Umud Fragment, subunit A"/>
    <property type="match status" value="1"/>
</dbReference>
<evidence type="ECO:0000259" key="8">
    <source>
        <dbReference type="Pfam" id="PF10502"/>
    </source>
</evidence>
<keyword evidence="10" id="KW-1185">Reference proteome</keyword>
<comment type="subcellular location">
    <subcellularLocation>
        <location evidence="6">Membrane</location>
        <topology evidence="6">Multi-pass membrane protein</topology>
    </subcellularLocation>
</comment>
<feature type="signal peptide" evidence="7">
    <location>
        <begin position="1"/>
        <end position="31"/>
    </location>
</feature>
<dbReference type="Pfam" id="PF10502">
    <property type="entry name" value="Peptidase_S26"/>
    <property type="match status" value="1"/>
</dbReference>
<dbReference type="PROSITE" id="PS00760">
    <property type="entry name" value="SPASE_I_2"/>
    <property type="match status" value="1"/>
</dbReference>
<dbReference type="PRINTS" id="PR00727">
    <property type="entry name" value="LEADERPTASE"/>
</dbReference>
<accession>A0ABV7HNF1</accession>
<dbReference type="Proteomes" id="UP001595548">
    <property type="component" value="Unassembled WGS sequence"/>
</dbReference>
<evidence type="ECO:0000256" key="5">
    <source>
        <dbReference type="ARBA" id="ARBA00022801"/>
    </source>
</evidence>
<feature type="chain" id="PRO_5045141389" description="Signal peptidase I" evidence="7">
    <location>
        <begin position="32"/>
        <end position="209"/>
    </location>
</feature>
<comment type="caution">
    <text evidence="9">The sequence shown here is derived from an EMBL/GenBank/DDBJ whole genome shotgun (WGS) entry which is preliminary data.</text>
</comment>
<gene>
    <name evidence="9" type="primary">lepB</name>
    <name evidence="9" type="ORF">ACFOEB_03030</name>
</gene>
<comment type="catalytic activity">
    <reaction evidence="1 6">
        <text>Cleavage of hydrophobic, N-terminal signal or leader sequences from secreted and periplasmic proteins.</text>
        <dbReference type="EC" id="3.4.21.89"/>
    </reaction>
</comment>
<dbReference type="RefSeq" id="WP_382414278.1">
    <property type="nucleotide sequence ID" value="NZ_AP031500.1"/>
</dbReference>
<feature type="domain" description="Peptidase S26" evidence="8">
    <location>
        <begin position="14"/>
        <end position="190"/>
    </location>
</feature>
<evidence type="ECO:0000256" key="7">
    <source>
        <dbReference type="SAM" id="SignalP"/>
    </source>
</evidence>
<evidence type="ECO:0000256" key="3">
    <source>
        <dbReference type="ARBA" id="ARBA00013208"/>
    </source>
</evidence>
<sequence>MRCNRLRKTIKNYASLLLMLLAMTVFRTAVADWNYVPSGSMEPTITPGDVLVVSKLSYGPSVPFTSSRLFSIGEPQRGDIITFYPSHTDQCLVKRVVGVPGDRLRIQGRDLWINGKKLQQTALSDNLLQESSGIKPHKIKISGSRGLPTIEGEIRVPDGQYFVMGDHRNNSYDSRYWGFVDQSQVVGKVVRIGLSFSPQFAERLALAVD</sequence>
<comment type="similarity">
    <text evidence="2 6">Belongs to the peptidase S26 family.</text>
</comment>
<dbReference type="InterPro" id="IPR019533">
    <property type="entry name" value="Peptidase_S26"/>
</dbReference>
<keyword evidence="6" id="KW-0645">Protease</keyword>
<evidence type="ECO:0000256" key="4">
    <source>
        <dbReference type="ARBA" id="ARBA00019232"/>
    </source>
</evidence>
<dbReference type="NCBIfam" id="TIGR02227">
    <property type="entry name" value="sigpep_I_bact"/>
    <property type="match status" value="1"/>
</dbReference>
<dbReference type="PANTHER" id="PTHR43390:SF1">
    <property type="entry name" value="CHLOROPLAST PROCESSING PEPTIDASE"/>
    <property type="match status" value="1"/>
</dbReference>
<organism evidence="9 10">
    <name type="scientific">Gilvimarinus japonicus</name>
    <dbReference type="NCBI Taxonomy" id="1796469"/>
    <lineage>
        <taxon>Bacteria</taxon>
        <taxon>Pseudomonadati</taxon>
        <taxon>Pseudomonadota</taxon>
        <taxon>Gammaproteobacteria</taxon>
        <taxon>Cellvibrionales</taxon>
        <taxon>Cellvibrionaceae</taxon>
        <taxon>Gilvimarinus</taxon>
    </lineage>
</organism>
<evidence type="ECO:0000256" key="6">
    <source>
        <dbReference type="RuleBase" id="RU362042"/>
    </source>
</evidence>
<dbReference type="PROSITE" id="PS00761">
    <property type="entry name" value="SPASE_I_3"/>
    <property type="match status" value="1"/>
</dbReference>
<keyword evidence="5 6" id="KW-0378">Hydrolase</keyword>
<evidence type="ECO:0000313" key="10">
    <source>
        <dbReference type="Proteomes" id="UP001595548"/>
    </source>
</evidence>
<dbReference type="CDD" id="cd06530">
    <property type="entry name" value="S26_SPase_I"/>
    <property type="match status" value="1"/>
</dbReference>
<evidence type="ECO:0000256" key="2">
    <source>
        <dbReference type="ARBA" id="ARBA00009370"/>
    </source>
</evidence>
<dbReference type="InterPro" id="IPR019757">
    <property type="entry name" value="Pept_S26A_signal_pept_1_Lys-AS"/>
</dbReference>
<dbReference type="InterPro" id="IPR000223">
    <property type="entry name" value="Pept_S26A_signal_pept_1"/>
</dbReference>
<dbReference type="SUPFAM" id="SSF51306">
    <property type="entry name" value="LexA/Signal peptidase"/>
    <property type="match status" value="1"/>
</dbReference>
<name>A0ABV7HNF1_9GAMM</name>
<reference evidence="10" key="1">
    <citation type="journal article" date="2019" name="Int. J. Syst. Evol. Microbiol.">
        <title>The Global Catalogue of Microorganisms (GCM) 10K type strain sequencing project: providing services to taxonomists for standard genome sequencing and annotation.</title>
        <authorList>
            <consortium name="The Broad Institute Genomics Platform"/>
            <consortium name="The Broad Institute Genome Sequencing Center for Infectious Disease"/>
            <person name="Wu L."/>
            <person name="Ma J."/>
        </authorList>
    </citation>
    <scope>NUCLEOTIDE SEQUENCE [LARGE SCALE GENOMIC DNA]</scope>
    <source>
        <strain evidence="10">KCTC 52141</strain>
    </source>
</reference>